<evidence type="ECO:0000313" key="3">
    <source>
        <dbReference type="EMBL" id="MEW9263482.1"/>
    </source>
</evidence>
<dbReference type="EMBL" id="JBFNQN010000001">
    <property type="protein sequence ID" value="MEW9263482.1"/>
    <property type="molecule type" value="Genomic_DNA"/>
</dbReference>
<keyword evidence="2" id="KW-1133">Transmembrane helix</keyword>
<name>A0ABV3P1I5_9ACTN</name>
<gene>
    <name evidence="3" type="ORF">AB1207_01855</name>
</gene>
<keyword evidence="4" id="KW-1185">Reference proteome</keyword>
<keyword evidence="2" id="KW-0472">Membrane</keyword>
<evidence type="ECO:0008006" key="5">
    <source>
        <dbReference type="Google" id="ProtNLM"/>
    </source>
</evidence>
<evidence type="ECO:0000256" key="1">
    <source>
        <dbReference type="SAM" id="MobiDB-lite"/>
    </source>
</evidence>
<dbReference type="RefSeq" id="WP_367636063.1">
    <property type="nucleotide sequence ID" value="NZ_JBFNQN010000001.1"/>
</dbReference>
<proteinExistence type="predicted"/>
<feature type="transmembrane region" description="Helical" evidence="2">
    <location>
        <begin position="41"/>
        <end position="63"/>
    </location>
</feature>
<reference evidence="3 4" key="1">
    <citation type="submission" date="2024-07" db="EMBL/GenBank/DDBJ databases">
        <authorList>
            <person name="Thanompreechachai J."/>
            <person name="Duangmal K."/>
        </authorList>
    </citation>
    <scope>NUCLEOTIDE SEQUENCE [LARGE SCALE GENOMIC DNA]</scope>
    <source>
        <strain evidence="3 4">KCTC 19886</strain>
    </source>
</reference>
<feature type="region of interest" description="Disordered" evidence="1">
    <location>
        <begin position="112"/>
        <end position="153"/>
    </location>
</feature>
<dbReference type="Proteomes" id="UP001555826">
    <property type="component" value="Unassembled WGS sequence"/>
</dbReference>
<comment type="caution">
    <text evidence="3">The sequence shown here is derived from an EMBL/GenBank/DDBJ whole genome shotgun (WGS) entry which is preliminary data.</text>
</comment>
<evidence type="ECO:0000256" key="2">
    <source>
        <dbReference type="SAM" id="Phobius"/>
    </source>
</evidence>
<accession>A0ABV3P1I5</accession>
<organism evidence="3 4">
    <name type="scientific">Kineococcus endophyticus</name>
    <dbReference type="NCBI Taxonomy" id="1181883"/>
    <lineage>
        <taxon>Bacteria</taxon>
        <taxon>Bacillati</taxon>
        <taxon>Actinomycetota</taxon>
        <taxon>Actinomycetes</taxon>
        <taxon>Kineosporiales</taxon>
        <taxon>Kineosporiaceae</taxon>
        <taxon>Kineococcus</taxon>
    </lineage>
</organism>
<evidence type="ECO:0000313" key="4">
    <source>
        <dbReference type="Proteomes" id="UP001555826"/>
    </source>
</evidence>
<sequence>MSQPLIAARNAPVRQLKTPTDVRPELQVVTPPATRRLRLPLPVACVLLLTLGLLGLLMTNIAIAGDAYEVTDLQVTSGRLADQQQAVAEDLAQQSSPEHLALRAGELGMVPAPDAVHLTDRGAVGTATPAPKASTPPPTATDPQPHGQTPAAR</sequence>
<protein>
    <recommendedName>
        <fullName evidence="5">Cell division protein FtsL</fullName>
    </recommendedName>
</protein>
<keyword evidence="2" id="KW-0812">Transmembrane</keyword>